<feature type="binding site" evidence="7">
    <location>
        <begin position="153"/>
        <end position="155"/>
    </location>
    <ligand>
        <name>substrate</name>
    </ligand>
</feature>
<dbReference type="Gene3D" id="3.30.930.10">
    <property type="entry name" value="Bira Bifunctional Protein, Domain 2"/>
    <property type="match status" value="1"/>
</dbReference>
<feature type="active site" description="Acyl-thioester intermediate" evidence="6">
    <location>
        <position position="171"/>
    </location>
</feature>
<evidence type="ECO:0000256" key="1">
    <source>
        <dbReference type="ARBA" id="ARBA00004821"/>
    </source>
</evidence>
<dbReference type="EC" id="2.3.1.181" evidence="5"/>
<protein>
    <recommendedName>
        <fullName evidence="5">Octanoyltransferase</fullName>
        <ecNumber evidence="5">2.3.1.181</ecNumber>
    </recommendedName>
</protein>
<dbReference type="UniPathway" id="UPA00538">
    <property type="reaction ID" value="UER00592"/>
</dbReference>
<evidence type="ECO:0000313" key="10">
    <source>
        <dbReference type="EMBL" id="EKT86985.2"/>
    </source>
</evidence>
<evidence type="ECO:0000313" key="11">
    <source>
        <dbReference type="Proteomes" id="UP000035800"/>
    </source>
</evidence>
<dbReference type="InterPro" id="IPR000544">
    <property type="entry name" value="Octanoyltransferase"/>
</dbReference>
<evidence type="ECO:0000259" key="9">
    <source>
        <dbReference type="PROSITE" id="PS51733"/>
    </source>
</evidence>
<dbReference type="PANTHER" id="PTHR10993">
    <property type="entry name" value="OCTANOYLTRANSFERASE"/>
    <property type="match status" value="1"/>
</dbReference>
<evidence type="ECO:0000256" key="4">
    <source>
        <dbReference type="ARBA" id="ARBA00024732"/>
    </source>
</evidence>
<dbReference type="PIRSF" id="PIRSF016262">
    <property type="entry name" value="LPLase"/>
    <property type="match status" value="1"/>
</dbReference>
<dbReference type="GO" id="GO:0033819">
    <property type="term" value="F:lipoyl(octanoyl) transferase activity"/>
    <property type="evidence" value="ECO:0007669"/>
    <property type="project" value="UniProtKB-EC"/>
</dbReference>
<evidence type="ECO:0000256" key="3">
    <source>
        <dbReference type="ARBA" id="ARBA00023315"/>
    </source>
</evidence>
<dbReference type="SUPFAM" id="SSF55681">
    <property type="entry name" value="Class II aaRS and biotin synthetases"/>
    <property type="match status" value="1"/>
</dbReference>
<reference evidence="10 11" key="1">
    <citation type="journal article" date="2012" name="Gene">
        <title>Sequence of Leptospira santarosai serovar Shermani genome and prediction of virulence-associated genes.</title>
        <authorList>
            <person name="Chou L.F."/>
            <person name="Chen Y.T."/>
            <person name="Lu C.W."/>
            <person name="Ko Y.C."/>
            <person name="Tang C.Y."/>
            <person name="Pan M.J."/>
            <person name="Tian Y.C."/>
            <person name="Chiu C.H."/>
            <person name="Hung C.C."/>
            <person name="Yang C.W."/>
        </authorList>
    </citation>
    <scope>NUCLEOTIDE SEQUENCE [LARGE SCALE GENOMIC DNA]</scope>
    <source>
        <strain evidence="10">LT 821</strain>
    </source>
</reference>
<evidence type="ECO:0000256" key="2">
    <source>
        <dbReference type="ARBA" id="ARBA00022679"/>
    </source>
</evidence>
<dbReference type="AlphaFoldDB" id="K8YBN9"/>
<dbReference type="EMBL" id="CP006694">
    <property type="protein sequence ID" value="EKT86985.2"/>
    <property type="molecule type" value="Genomic_DNA"/>
</dbReference>
<dbReference type="InterPro" id="IPR020605">
    <property type="entry name" value="Octanoyltransferase_CS"/>
</dbReference>
<comment type="catalytic activity">
    <reaction evidence="5">
        <text>octanoyl-[ACP] + L-lysyl-[protein] = N(6)-octanoyl-L-lysyl-[protein] + holo-[ACP] + H(+)</text>
        <dbReference type="Rhea" id="RHEA:17665"/>
        <dbReference type="Rhea" id="RHEA-COMP:9636"/>
        <dbReference type="Rhea" id="RHEA-COMP:9685"/>
        <dbReference type="Rhea" id="RHEA-COMP:9752"/>
        <dbReference type="Rhea" id="RHEA-COMP:9928"/>
        <dbReference type="ChEBI" id="CHEBI:15378"/>
        <dbReference type="ChEBI" id="CHEBI:29969"/>
        <dbReference type="ChEBI" id="CHEBI:64479"/>
        <dbReference type="ChEBI" id="CHEBI:78463"/>
        <dbReference type="ChEBI" id="CHEBI:78809"/>
        <dbReference type="EC" id="2.3.1.181"/>
    </reaction>
</comment>
<keyword evidence="2 5" id="KW-0808">Transferase</keyword>
<dbReference type="PANTHER" id="PTHR10993:SF7">
    <property type="entry name" value="LIPOYLTRANSFERASE 2, MITOCHONDRIAL-RELATED"/>
    <property type="match status" value="1"/>
</dbReference>
<reference evidence="10 11" key="2">
    <citation type="journal article" date="2014" name="Emerg. Microbes Infect.">
        <title>Potential impact on kidney infection: a whole-genome analysis of Leptospira santarosai serovar Shermani.</title>
        <authorList>
            <person name="Chou L.F."/>
            <person name="Chen T.W."/>
            <person name="Ko Y.C."/>
            <person name="Pan M.J."/>
            <person name="Tian Y.C."/>
            <person name="Chiu C.H."/>
            <person name="Tang P."/>
            <person name="Hung C.C."/>
            <person name="Yang C.W."/>
        </authorList>
    </citation>
    <scope>NUCLEOTIDE SEQUENCE</scope>
    <source>
        <strain evidence="10 11">LT 821</strain>
    </source>
</reference>
<feature type="binding site" evidence="7">
    <location>
        <begin position="140"/>
        <end position="142"/>
    </location>
    <ligand>
        <name>substrate</name>
    </ligand>
</feature>
<feature type="domain" description="BPL/LPL catalytic" evidence="9">
    <location>
        <begin position="24"/>
        <end position="210"/>
    </location>
</feature>
<dbReference type="Proteomes" id="UP000035800">
    <property type="component" value="Chromosome I"/>
</dbReference>
<dbReference type="Pfam" id="PF21948">
    <property type="entry name" value="LplA-B_cat"/>
    <property type="match status" value="1"/>
</dbReference>
<feature type="binding site" evidence="7">
    <location>
        <begin position="69"/>
        <end position="76"/>
    </location>
    <ligand>
        <name>substrate</name>
    </ligand>
</feature>
<comment type="function">
    <text evidence="4 5">Catalyzes the transfer of endogenously produced octanoic acid from octanoyl-acyl-carrier-protein onto the lipoyl domains of lipoate-dependent enzymes. Lipoyl-ACP can also act as a substrate although octanoyl-ACP is likely to be the physiological substrate.</text>
</comment>
<dbReference type="STRING" id="758847.LSS_10073"/>
<dbReference type="KEGG" id="lst:LSS_10073"/>
<dbReference type="InterPro" id="IPR004143">
    <property type="entry name" value="BPL_LPL_catalytic"/>
</dbReference>
<comment type="pathway">
    <text evidence="1 5">Protein modification; protein lipoylation via endogenous pathway; protein N(6)-(lipoyl)lysine from octanoyl-[acyl-carrier-protein]: step 1/2.</text>
</comment>
<dbReference type="CDD" id="cd16444">
    <property type="entry name" value="LipB"/>
    <property type="match status" value="1"/>
</dbReference>
<name>K8YBN9_9LEPT</name>
<evidence type="ECO:0000256" key="7">
    <source>
        <dbReference type="PIRSR" id="PIRSR016262-2"/>
    </source>
</evidence>
<proteinExistence type="inferred from homology"/>
<sequence length="222" mass="25751">MRMIEFRKKIPYLRYLELQEKLRKSRKECILFLEHTPTITGGINYNPKNLLFGREFLESRGISIHWIQRGGDFTAHEPGQLVVYAHVDLKKRNLSIRLYLENLLRSVIDSARATWGLNLITDSNSPGLYLESNPSKKICSIGVNFKSFFTSHGIAFNLNNDFAAFRCINPCGRNWTDMTSVEKLGLDFTKRNEFISLMKKNLSSFLEPDSKLTPTSMERFFR</sequence>
<evidence type="ECO:0000256" key="8">
    <source>
        <dbReference type="PIRSR" id="PIRSR016262-3"/>
    </source>
</evidence>
<evidence type="ECO:0000256" key="5">
    <source>
        <dbReference type="PIRNR" id="PIRNR016262"/>
    </source>
</evidence>
<keyword evidence="3 5" id="KW-0012">Acyltransferase</keyword>
<gene>
    <name evidence="10" type="ORF">LSS_10073</name>
</gene>
<dbReference type="PROSITE" id="PS01313">
    <property type="entry name" value="LIPB"/>
    <property type="match status" value="1"/>
</dbReference>
<accession>K8YBN9</accession>
<organism evidence="10 11">
    <name type="scientific">Leptospira santarosai serovar Shermani str. LT 821</name>
    <dbReference type="NCBI Taxonomy" id="758847"/>
    <lineage>
        <taxon>Bacteria</taxon>
        <taxon>Pseudomonadati</taxon>
        <taxon>Spirochaetota</taxon>
        <taxon>Spirochaetia</taxon>
        <taxon>Leptospirales</taxon>
        <taxon>Leptospiraceae</taxon>
        <taxon>Leptospira</taxon>
    </lineage>
</organism>
<evidence type="ECO:0000256" key="6">
    <source>
        <dbReference type="PIRSR" id="PIRSR016262-1"/>
    </source>
</evidence>
<feature type="site" description="Lowers pKa of active site Cys" evidence="8">
    <location>
        <position position="137"/>
    </location>
</feature>
<dbReference type="NCBIfam" id="TIGR00214">
    <property type="entry name" value="lipB"/>
    <property type="match status" value="1"/>
</dbReference>
<dbReference type="GO" id="GO:0009249">
    <property type="term" value="P:protein lipoylation"/>
    <property type="evidence" value="ECO:0007669"/>
    <property type="project" value="InterPro"/>
</dbReference>
<dbReference type="PROSITE" id="PS51733">
    <property type="entry name" value="BPL_LPL_CATALYTIC"/>
    <property type="match status" value="1"/>
</dbReference>
<comment type="similarity">
    <text evidence="5">Belongs to the LipB family.</text>
</comment>
<dbReference type="InterPro" id="IPR045864">
    <property type="entry name" value="aa-tRNA-synth_II/BPL/LPL"/>
</dbReference>